<dbReference type="AlphaFoldDB" id="A0AA95GAR2"/>
<dbReference type="InterPro" id="IPR013675">
    <property type="entry name" value="Mtase_sm_N"/>
</dbReference>
<dbReference type="Pfam" id="PF05175">
    <property type="entry name" value="MTS"/>
    <property type="match status" value="1"/>
</dbReference>
<dbReference type="HAMAP" id="MF_01862">
    <property type="entry name" value="16SrRNA_methyltr_C"/>
    <property type="match status" value="1"/>
</dbReference>
<dbReference type="GO" id="GO:0052914">
    <property type="term" value="F:16S rRNA (guanine(1207)-N(2))-methyltransferase activity"/>
    <property type="evidence" value="ECO:0007669"/>
    <property type="project" value="UniProtKB-EC"/>
</dbReference>
<keyword evidence="5 6" id="KW-0949">S-adenosyl-L-methionine</keyword>
<evidence type="ECO:0000256" key="6">
    <source>
        <dbReference type="HAMAP-Rule" id="MF_01862"/>
    </source>
</evidence>
<dbReference type="RefSeq" id="WP_280628895.1">
    <property type="nucleotide sequence ID" value="NZ_CP123498.1"/>
</dbReference>
<evidence type="ECO:0000259" key="8">
    <source>
        <dbReference type="Pfam" id="PF08468"/>
    </source>
</evidence>
<dbReference type="PANTHER" id="PTHR47816:SF4">
    <property type="entry name" value="RIBOSOMAL RNA SMALL SUBUNIT METHYLTRANSFERASE C"/>
    <property type="match status" value="1"/>
</dbReference>
<feature type="domain" description="Methyltransferase small N-terminal" evidence="8">
    <location>
        <begin position="8"/>
        <end position="162"/>
    </location>
</feature>
<evidence type="ECO:0000256" key="2">
    <source>
        <dbReference type="ARBA" id="ARBA00022552"/>
    </source>
</evidence>
<dbReference type="InterPro" id="IPR007848">
    <property type="entry name" value="Small_mtfrase_dom"/>
</dbReference>
<sequence>MSSLTPASEVILRHDEYFIGRRILIAGNLQDNISSEINAEILHILTNQYHYWLSFNKALGENAHYDLTLEKTVAAQCNILIYFWPKNKQEANFQLHNICSVLPIGSEIFIVGENRSGVNSVDKILKEIGCVRKIDAARRCSLYYCQLEKQPQFHLADWWNSYKVADITIKTLPGVFSQQALDAGSQLLLSTFQTPIKGKLLDMASGCGVLSTVIGKKNPNIKLTLCDTHAAAIRSSIETLKINGLTGHILPSDIYSTIEDSYDWIICNPPFHDGLKTDYTAAETIIKQAPNYLKPGGKFRMVANAFLPYPDWLDKAFGCHEILAQTGKFKIYQASKFR</sequence>
<feature type="domain" description="Methyltransferase small" evidence="7">
    <location>
        <begin position="167"/>
        <end position="333"/>
    </location>
</feature>
<dbReference type="InterPro" id="IPR046977">
    <property type="entry name" value="RsmC/RlmG"/>
</dbReference>
<gene>
    <name evidence="6 9" type="primary">rsmC</name>
    <name evidence="9" type="ORF">QE207_13360</name>
</gene>
<dbReference type="Pfam" id="PF08468">
    <property type="entry name" value="MTS_N"/>
    <property type="match status" value="1"/>
</dbReference>
<dbReference type="Proteomes" id="UP001177597">
    <property type="component" value="Chromosome"/>
</dbReference>
<keyword evidence="3 6" id="KW-0489">Methyltransferase</keyword>
<keyword evidence="4 6" id="KW-0808">Transferase</keyword>
<evidence type="ECO:0000259" key="7">
    <source>
        <dbReference type="Pfam" id="PF05175"/>
    </source>
</evidence>
<dbReference type="SUPFAM" id="SSF53335">
    <property type="entry name" value="S-adenosyl-L-methionine-dependent methyltransferases"/>
    <property type="match status" value="1"/>
</dbReference>
<evidence type="ECO:0000313" key="9">
    <source>
        <dbReference type="EMBL" id="WGL94687.1"/>
    </source>
</evidence>
<name>A0AA95GAR2_9GAMM</name>
<dbReference type="InterPro" id="IPR002052">
    <property type="entry name" value="DNA_methylase_N6_adenine_CS"/>
</dbReference>
<dbReference type="InterPro" id="IPR023543">
    <property type="entry name" value="rRNA_ssu_MeTfrase_C"/>
</dbReference>
<reference evidence="9" key="1">
    <citation type="submission" date="2023-04" db="EMBL/GenBank/DDBJ databases">
        <title>Genome dynamics across the evolutionary transition to endosymbiosis.</title>
        <authorList>
            <person name="Siozios S."/>
            <person name="Nadal-Jimenez P."/>
            <person name="Azagi T."/>
            <person name="Sprong H."/>
            <person name="Frost C.L."/>
            <person name="Parratt S.R."/>
            <person name="Taylor G."/>
            <person name="Brettell L."/>
            <person name="Lew K.C."/>
            <person name="Croft L."/>
            <person name="King K.C."/>
            <person name="Brockhurst M.A."/>
            <person name="Hypsa V."/>
            <person name="Novakova E."/>
            <person name="Darby A.C."/>
            <person name="Hurst G.D.D."/>
        </authorList>
    </citation>
    <scope>NUCLEOTIDE SEQUENCE</scope>
    <source>
        <strain evidence="9">AIh</strain>
    </source>
</reference>
<evidence type="ECO:0000256" key="4">
    <source>
        <dbReference type="ARBA" id="ARBA00022679"/>
    </source>
</evidence>
<proteinExistence type="inferred from homology"/>
<comment type="similarity">
    <text evidence="6">Belongs to the methyltransferase superfamily. RsmC family.</text>
</comment>
<dbReference type="Gene3D" id="3.40.50.150">
    <property type="entry name" value="Vaccinia Virus protein VP39"/>
    <property type="match status" value="2"/>
</dbReference>
<dbReference type="GO" id="GO:0003676">
    <property type="term" value="F:nucleic acid binding"/>
    <property type="evidence" value="ECO:0007669"/>
    <property type="project" value="InterPro"/>
</dbReference>
<dbReference type="GO" id="GO:0005737">
    <property type="term" value="C:cytoplasm"/>
    <property type="evidence" value="ECO:0007669"/>
    <property type="project" value="UniProtKB-SubCell"/>
</dbReference>
<evidence type="ECO:0000256" key="3">
    <source>
        <dbReference type="ARBA" id="ARBA00022603"/>
    </source>
</evidence>
<protein>
    <recommendedName>
        <fullName evidence="6">Ribosomal RNA small subunit methyltransferase C</fullName>
        <ecNumber evidence="6">2.1.1.172</ecNumber>
    </recommendedName>
    <alternativeName>
        <fullName evidence="6">16S rRNA m2G1207 methyltransferase</fullName>
    </alternativeName>
    <alternativeName>
        <fullName evidence="6">rRNA (guanine-N(2)-)-methyltransferase RsmC</fullName>
    </alternativeName>
</protein>
<accession>A0AA95GAR2</accession>
<comment type="subcellular location">
    <subcellularLocation>
        <location evidence="6">Cytoplasm</location>
    </subcellularLocation>
</comment>
<dbReference type="PANTHER" id="PTHR47816">
    <property type="entry name" value="RIBOSOMAL RNA SMALL SUBUNIT METHYLTRANSFERASE C"/>
    <property type="match status" value="1"/>
</dbReference>
<comment type="function">
    <text evidence="6">Specifically methylates the guanine in position 1207 of 16S rRNA in the 30S particle.</text>
</comment>
<dbReference type="NCBIfam" id="NF007023">
    <property type="entry name" value="PRK09489.1"/>
    <property type="match status" value="1"/>
</dbReference>
<dbReference type="CDD" id="cd02440">
    <property type="entry name" value="AdoMet_MTases"/>
    <property type="match status" value="1"/>
</dbReference>
<evidence type="ECO:0000256" key="1">
    <source>
        <dbReference type="ARBA" id="ARBA00022490"/>
    </source>
</evidence>
<dbReference type="PROSITE" id="PS00092">
    <property type="entry name" value="N6_MTASE"/>
    <property type="match status" value="1"/>
</dbReference>
<dbReference type="InterPro" id="IPR029063">
    <property type="entry name" value="SAM-dependent_MTases_sf"/>
</dbReference>
<dbReference type="EC" id="2.1.1.172" evidence="6"/>
<keyword evidence="2 6" id="KW-0698">rRNA processing</keyword>
<evidence type="ECO:0000313" key="10">
    <source>
        <dbReference type="Proteomes" id="UP001177597"/>
    </source>
</evidence>
<keyword evidence="1 6" id="KW-0963">Cytoplasm</keyword>
<evidence type="ECO:0000256" key="5">
    <source>
        <dbReference type="ARBA" id="ARBA00022691"/>
    </source>
</evidence>
<organism evidence="9 10">
    <name type="scientific">Arsenophonus nasoniae</name>
    <name type="common">son-killer infecting Nasonia vitripennis</name>
    <dbReference type="NCBI Taxonomy" id="638"/>
    <lineage>
        <taxon>Bacteria</taxon>
        <taxon>Pseudomonadati</taxon>
        <taxon>Pseudomonadota</taxon>
        <taxon>Gammaproteobacteria</taxon>
        <taxon>Enterobacterales</taxon>
        <taxon>Morganellaceae</taxon>
        <taxon>Arsenophonus</taxon>
    </lineage>
</organism>
<comment type="catalytic activity">
    <reaction evidence="6">
        <text>guanosine(1207) in 16S rRNA + S-adenosyl-L-methionine = N(2)-methylguanosine(1207) in 16S rRNA + S-adenosyl-L-homocysteine + H(+)</text>
        <dbReference type="Rhea" id="RHEA:42736"/>
        <dbReference type="Rhea" id="RHEA-COMP:10213"/>
        <dbReference type="Rhea" id="RHEA-COMP:10214"/>
        <dbReference type="ChEBI" id="CHEBI:15378"/>
        <dbReference type="ChEBI" id="CHEBI:57856"/>
        <dbReference type="ChEBI" id="CHEBI:59789"/>
        <dbReference type="ChEBI" id="CHEBI:74269"/>
        <dbReference type="ChEBI" id="CHEBI:74481"/>
        <dbReference type="EC" id="2.1.1.172"/>
    </reaction>
</comment>
<dbReference type="EMBL" id="CP123498">
    <property type="protein sequence ID" value="WGL94687.1"/>
    <property type="molecule type" value="Genomic_DNA"/>
</dbReference>
<comment type="subunit">
    <text evidence="6">Monomer.</text>
</comment>